<accession>A0A2M6K836</accession>
<proteinExistence type="predicted"/>
<keyword evidence="1" id="KW-0812">Transmembrane</keyword>
<feature type="transmembrane region" description="Helical" evidence="1">
    <location>
        <begin position="20"/>
        <end position="37"/>
    </location>
</feature>
<comment type="caution">
    <text evidence="2">The sequence shown here is derived from an EMBL/GenBank/DDBJ whole genome shotgun (WGS) entry which is preliminary data.</text>
</comment>
<evidence type="ECO:0008006" key="4">
    <source>
        <dbReference type="Google" id="ProtNLM"/>
    </source>
</evidence>
<evidence type="ECO:0000256" key="1">
    <source>
        <dbReference type="SAM" id="Phobius"/>
    </source>
</evidence>
<dbReference type="Proteomes" id="UP000230869">
    <property type="component" value="Unassembled WGS sequence"/>
</dbReference>
<evidence type="ECO:0000313" key="3">
    <source>
        <dbReference type="Proteomes" id="UP000230869"/>
    </source>
</evidence>
<reference evidence="2 3" key="1">
    <citation type="submission" date="2017-09" db="EMBL/GenBank/DDBJ databases">
        <title>Depth-based differentiation of microbial function through sediment-hosted aquifers and enrichment of novel symbionts in the deep terrestrial subsurface.</title>
        <authorList>
            <person name="Probst A.J."/>
            <person name="Ladd B."/>
            <person name="Jarett J.K."/>
            <person name="Geller-Mcgrath D.E."/>
            <person name="Sieber C.M."/>
            <person name="Emerson J.B."/>
            <person name="Anantharaman K."/>
            <person name="Thomas B.C."/>
            <person name="Malmstrom R."/>
            <person name="Stieglmeier M."/>
            <person name="Klingl A."/>
            <person name="Woyke T."/>
            <person name="Ryan C.M."/>
            <person name="Banfield J.F."/>
        </authorList>
    </citation>
    <scope>NUCLEOTIDE SEQUENCE [LARGE SCALE GENOMIC DNA]</scope>
    <source>
        <strain evidence="2">CG11_big_fil_rev_8_21_14_0_20_39_10</strain>
    </source>
</reference>
<dbReference type="AlphaFoldDB" id="A0A2M6K836"/>
<name>A0A2M6K836_9BACT</name>
<protein>
    <recommendedName>
        <fullName evidence="4">Septum formation initiator</fullName>
    </recommendedName>
</protein>
<keyword evidence="1" id="KW-0472">Membrane</keyword>
<sequence length="134" mass="15591">MTRIKRYPSIFTRIIYNPKFLAFLGLLIIVLISIPLAKKVSKRYVIDEEIKGLETEIQELGEKNKDLKEFITYLESDQFLEEQARLNLNLKKPGEEVVVIQENLDQGAEAENLALSEGKKNRSNPEKWLAYFFN</sequence>
<gene>
    <name evidence="2" type="ORF">COV49_04510</name>
</gene>
<keyword evidence="1" id="KW-1133">Transmembrane helix</keyword>
<evidence type="ECO:0000313" key="2">
    <source>
        <dbReference type="EMBL" id="PIR12715.1"/>
    </source>
</evidence>
<organism evidence="2 3">
    <name type="scientific">Candidatus Falkowbacteria bacterium CG11_big_fil_rev_8_21_14_0_20_39_10</name>
    <dbReference type="NCBI Taxonomy" id="1974570"/>
    <lineage>
        <taxon>Bacteria</taxon>
        <taxon>Candidatus Falkowiibacteriota</taxon>
    </lineage>
</organism>
<dbReference type="EMBL" id="PCWW01000074">
    <property type="protein sequence ID" value="PIR12715.1"/>
    <property type="molecule type" value="Genomic_DNA"/>
</dbReference>
<dbReference type="Pfam" id="PF04977">
    <property type="entry name" value="DivIC"/>
    <property type="match status" value="1"/>
</dbReference>
<dbReference type="InterPro" id="IPR007060">
    <property type="entry name" value="FtsL/DivIC"/>
</dbReference>